<accession>A0A844GBC3</accession>
<evidence type="ECO:0000256" key="2">
    <source>
        <dbReference type="ARBA" id="ARBA00023015"/>
    </source>
</evidence>
<protein>
    <submittedName>
        <fullName evidence="6">GntR family transcriptional regulator</fullName>
    </submittedName>
</protein>
<evidence type="ECO:0000313" key="7">
    <source>
        <dbReference type="Proteomes" id="UP000435649"/>
    </source>
</evidence>
<dbReference type="GO" id="GO:0003700">
    <property type="term" value="F:DNA-binding transcription factor activity"/>
    <property type="evidence" value="ECO:0007669"/>
    <property type="project" value="InterPro"/>
</dbReference>
<proteinExistence type="predicted"/>
<dbReference type="PANTHER" id="PTHR30146">
    <property type="entry name" value="LACI-RELATED TRANSCRIPTIONAL REPRESSOR"/>
    <property type="match status" value="1"/>
</dbReference>
<dbReference type="SUPFAM" id="SSF46785">
    <property type="entry name" value="Winged helix' DNA-binding domain"/>
    <property type="match status" value="1"/>
</dbReference>
<dbReference type="CDD" id="cd07377">
    <property type="entry name" value="WHTH_GntR"/>
    <property type="match status" value="1"/>
</dbReference>
<name>A0A844GBC3_9BACT</name>
<organism evidence="6 7">
    <name type="scientific">Victivallis lenta</name>
    <dbReference type="NCBI Taxonomy" id="2606640"/>
    <lineage>
        <taxon>Bacteria</taxon>
        <taxon>Pseudomonadati</taxon>
        <taxon>Lentisphaerota</taxon>
        <taxon>Lentisphaeria</taxon>
        <taxon>Victivallales</taxon>
        <taxon>Victivallaceae</taxon>
        <taxon>Victivallis</taxon>
    </lineage>
</organism>
<dbReference type="AlphaFoldDB" id="A0A844GBC3"/>
<feature type="domain" description="HTH gntR-type" evidence="5">
    <location>
        <begin position="3"/>
        <end position="71"/>
    </location>
</feature>
<dbReference type="PRINTS" id="PR00035">
    <property type="entry name" value="HTHGNTR"/>
</dbReference>
<keyword evidence="7" id="KW-1185">Reference proteome</keyword>
<reference evidence="6 7" key="1">
    <citation type="submission" date="2019-08" db="EMBL/GenBank/DDBJ databases">
        <title>In-depth cultivation of the pig gut microbiome towards novel bacterial diversity and tailored functional studies.</title>
        <authorList>
            <person name="Wylensek D."/>
            <person name="Hitch T.C.A."/>
            <person name="Clavel T."/>
        </authorList>
    </citation>
    <scope>NUCLEOTIDE SEQUENCE [LARGE SCALE GENOMIC DNA]</scope>
    <source>
        <strain evidence="6 7">BBE-744-WT-12</strain>
    </source>
</reference>
<comment type="caution">
    <text evidence="6">The sequence shown here is derived from an EMBL/GenBank/DDBJ whole genome shotgun (WGS) entry which is preliminary data.</text>
</comment>
<dbReference type="Proteomes" id="UP000435649">
    <property type="component" value="Unassembled WGS sequence"/>
</dbReference>
<dbReference type="InterPro" id="IPR028082">
    <property type="entry name" value="Peripla_BP_I"/>
</dbReference>
<keyword evidence="2" id="KW-0805">Transcription regulation</keyword>
<dbReference type="PROSITE" id="PS50949">
    <property type="entry name" value="HTH_GNTR"/>
    <property type="match status" value="1"/>
</dbReference>
<dbReference type="RefSeq" id="WP_154420835.1">
    <property type="nucleotide sequence ID" value="NZ_VUNS01000046.1"/>
</dbReference>
<dbReference type="PANTHER" id="PTHR30146:SF148">
    <property type="entry name" value="HTH-TYPE TRANSCRIPTIONAL REPRESSOR PURR-RELATED"/>
    <property type="match status" value="1"/>
</dbReference>
<evidence type="ECO:0000256" key="1">
    <source>
        <dbReference type="ARBA" id="ARBA00022491"/>
    </source>
</evidence>
<sequence length="360" mass="40070">MAMLPRQQVADALLHRISTGQLPPGQRLPTELALAAEFSVSRGTVRSALQVLAEQGAVELQRGVGCFVRSTAKTAERNLIMFLHPQTDELTSRMVSGMESRASEFGCELGIGSISAGVESAWQFAAKLKFERVRGIIFIPYIQPNYYDVNSRLLDLFEFCNLRYVVIDTPIACNGVIRGDFVGNDGYTAMRQVVRALIERGHRRIGSIRVFAGVYSSDQRFRGIVDELNAAGLPVSPELHRVIDDVPLPEQGRAQIHDILRLSSPPSAVIASHDLLALNVFDELRRVGRRVPEDLSLFGFDDLYFTAPLEISTVRQPQYAIGRRAVEFLLNPAAARRQEFLPCEVVIRNSVSPYYLIKEA</sequence>
<evidence type="ECO:0000256" key="4">
    <source>
        <dbReference type="ARBA" id="ARBA00023163"/>
    </source>
</evidence>
<dbReference type="Gene3D" id="3.40.50.2300">
    <property type="match status" value="2"/>
</dbReference>
<evidence type="ECO:0000313" key="6">
    <source>
        <dbReference type="EMBL" id="MST99668.1"/>
    </source>
</evidence>
<dbReference type="Gene3D" id="1.10.10.10">
    <property type="entry name" value="Winged helix-like DNA-binding domain superfamily/Winged helix DNA-binding domain"/>
    <property type="match status" value="1"/>
</dbReference>
<dbReference type="Pfam" id="PF13377">
    <property type="entry name" value="Peripla_BP_3"/>
    <property type="match status" value="1"/>
</dbReference>
<dbReference type="CDD" id="cd06267">
    <property type="entry name" value="PBP1_LacI_sugar_binding-like"/>
    <property type="match status" value="1"/>
</dbReference>
<gene>
    <name evidence="6" type="ORF">FYJ85_21800</name>
</gene>
<dbReference type="InterPro" id="IPR000524">
    <property type="entry name" value="Tscrpt_reg_HTH_GntR"/>
</dbReference>
<dbReference type="GO" id="GO:0000976">
    <property type="term" value="F:transcription cis-regulatory region binding"/>
    <property type="evidence" value="ECO:0007669"/>
    <property type="project" value="TreeGrafter"/>
</dbReference>
<dbReference type="InterPro" id="IPR036388">
    <property type="entry name" value="WH-like_DNA-bd_sf"/>
</dbReference>
<dbReference type="SUPFAM" id="SSF53822">
    <property type="entry name" value="Periplasmic binding protein-like I"/>
    <property type="match status" value="1"/>
</dbReference>
<dbReference type="SMART" id="SM00345">
    <property type="entry name" value="HTH_GNTR"/>
    <property type="match status" value="1"/>
</dbReference>
<keyword evidence="1" id="KW-0678">Repressor</keyword>
<keyword evidence="3" id="KW-0238">DNA-binding</keyword>
<dbReference type="InterPro" id="IPR046335">
    <property type="entry name" value="LacI/GalR-like_sensor"/>
</dbReference>
<evidence type="ECO:0000259" key="5">
    <source>
        <dbReference type="PROSITE" id="PS50949"/>
    </source>
</evidence>
<dbReference type="InterPro" id="IPR036390">
    <property type="entry name" value="WH_DNA-bd_sf"/>
</dbReference>
<evidence type="ECO:0000256" key="3">
    <source>
        <dbReference type="ARBA" id="ARBA00023125"/>
    </source>
</evidence>
<dbReference type="Pfam" id="PF00392">
    <property type="entry name" value="GntR"/>
    <property type="match status" value="1"/>
</dbReference>
<dbReference type="EMBL" id="VUNS01000046">
    <property type="protein sequence ID" value="MST99668.1"/>
    <property type="molecule type" value="Genomic_DNA"/>
</dbReference>
<keyword evidence="4" id="KW-0804">Transcription</keyword>